<sequence length="88" mass="10052">MPTSQHTIVNKQDGPIYISTEPWPECYELEPGDRLTLSYGLPQSGDALEVQFINERELVLWPTELDPEPVVLINDASAEGRSWKFKHQ</sequence>
<proteinExistence type="predicted"/>
<name>A0ABV7T1P1_9SPHN</name>
<comment type="caution">
    <text evidence="1">The sequence shown here is derived from an EMBL/GenBank/DDBJ whole genome shotgun (WGS) entry which is preliminary data.</text>
</comment>
<protein>
    <submittedName>
        <fullName evidence="1">Uncharacterized protein</fullName>
    </submittedName>
</protein>
<dbReference type="Proteomes" id="UP001595713">
    <property type="component" value="Unassembled WGS sequence"/>
</dbReference>
<dbReference type="EMBL" id="JBHRXP010000007">
    <property type="protein sequence ID" value="MFC3581515.1"/>
    <property type="molecule type" value="Genomic_DNA"/>
</dbReference>
<keyword evidence="2" id="KW-1185">Reference proteome</keyword>
<accession>A0ABV7T1P1</accession>
<gene>
    <name evidence="1" type="ORF">ACFONA_15185</name>
</gene>
<evidence type="ECO:0000313" key="2">
    <source>
        <dbReference type="Proteomes" id="UP001595713"/>
    </source>
</evidence>
<organism evidence="1 2">
    <name type="scientific">Sphingomonas hylomeconis</name>
    <dbReference type="NCBI Taxonomy" id="1395958"/>
    <lineage>
        <taxon>Bacteria</taxon>
        <taxon>Pseudomonadati</taxon>
        <taxon>Pseudomonadota</taxon>
        <taxon>Alphaproteobacteria</taxon>
        <taxon>Sphingomonadales</taxon>
        <taxon>Sphingomonadaceae</taxon>
        <taxon>Sphingomonas</taxon>
    </lineage>
</organism>
<reference evidence="2" key="1">
    <citation type="journal article" date="2019" name="Int. J. Syst. Evol. Microbiol.">
        <title>The Global Catalogue of Microorganisms (GCM) 10K type strain sequencing project: providing services to taxonomists for standard genome sequencing and annotation.</title>
        <authorList>
            <consortium name="The Broad Institute Genomics Platform"/>
            <consortium name="The Broad Institute Genome Sequencing Center for Infectious Disease"/>
            <person name="Wu L."/>
            <person name="Ma J."/>
        </authorList>
    </citation>
    <scope>NUCLEOTIDE SEQUENCE [LARGE SCALE GENOMIC DNA]</scope>
    <source>
        <strain evidence="2">KCTC 42739</strain>
    </source>
</reference>
<evidence type="ECO:0000313" key="1">
    <source>
        <dbReference type="EMBL" id="MFC3581515.1"/>
    </source>
</evidence>